<proteinExistence type="predicted"/>
<protein>
    <submittedName>
        <fullName evidence="1">Uncharacterized protein</fullName>
    </submittedName>
</protein>
<evidence type="ECO:0000313" key="1">
    <source>
        <dbReference type="EMBL" id="KAF1974824.1"/>
    </source>
</evidence>
<name>A0A6A5VCF2_9PLEO</name>
<evidence type="ECO:0000313" key="2">
    <source>
        <dbReference type="Proteomes" id="UP000800036"/>
    </source>
</evidence>
<accession>A0A6A5VCF2</accession>
<reference evidence="1" key="1">
    <citation type="journal article" date="2020" name="Stud. Mycol.">
        <title>101 Dothideomycetes genomes: a test case for predicting lifestyles and emergence of pathogens.</title>
        <authorList>
            <person name="Haridas S."/>
            <person name="Albert R."/>
            <person name="Binder M."/>
            <person name="Bloem J."/>
            <person name="Labutti K."/>
            <person name="Salamov A."/>
            <person name="Andreopoulos B."/>
            <person name="Baker S."/>
            <person name="Barry K."/>
            <person name="Bills G."/>
            <person name="Bluhm B."/>
            <person name="Cannon C."/>
            <person name="Castanera R."/>
            <person name="Culley D."/>
            <person name="Daum C."/>
            <person name="Ezra D."/>
            <person name="Gonzalez J."/>
            <person name="Henrissat B."/>
            <person name="Kuo A."/>
            <person name="Liang C."/>
            <person name="Lipzen A."/>
            <person name="Lutzoni F."/>
            <person name="Magnuson J."/>
            <person name="Mondo S."/>
            <person name="Nolan M."/>
            <person name="Ohm R."/>
            <person name="Pangilinan J."/>
            <person name="Park H.-J."/>
            <person name="Ramirez L."/>
            <person name="Alfaro M."/>
            <person name="Sun H."/>
            <person name="Tritt A."/>
            <person name="Yoshinaga Y."/>
            <person name="Zwiers L.-H."/>
            <person name="Turgeon B."/>
            <person name="Goodwin S."/>
            <person name="Spatafora J."/>
            <person name="Crous P."/>
            <person name="Grigoriev I."/>
        </authorList>
    </citation>
    <scope>NUCLEOTIDE SEQUENCE</scope>
    <source>
        <strain evidence="1">CBS 107.79</strain>
    </source>
</reference>
<gene>
    <name evidence="1" type="ORF">BU23DRAFT_635673</name>
</gene>
<dbReference type="EMBL" id="ML976673">
    <property type="protein sequence ID" value="KAF1974824.1"/>
    <property type="molecule type" value="Genomic_DNA"/>
</dbReference>
<sequence>MSSRKCGANLSARPTLRVTVEKIGNPDITHEAVGTFATDQTNPRSRIVPRASKTPVTNHPVAHVIPLSAPAVYVDAAVEFAVVVVLAGRDVGYGVNGAFVVESEADGDEVAGTLNVVVKMVVVGLGLTTVDDCVPLGNENWVELLAYGVVEGITSELDALDVVELLAQGVVEAISSELDSLNLVELLVGIVVEAPSTELDALDMVELLAQGVLEETKTELDALSVEGVVP</sequence>
<dbReference type="AlphaFoldDB" id="A0A6A5VCF2"/>
<keyword evidence="2" id="KW-1185">Reference proteome</keyword>
<organism evidence="1 2">
    <name type="scientific">Bimuria novae-zelandiae CBS 107.79</name>
    <dbReference type="NCBI Taxonomy" id="1447943"/>
    <lineage>
        <taxon>Eukaryota</taxon>
        <taxon>Fungi</taxon>
        <taxon>Dikarya</taxon>
        <taxon>Ascomycota</taxon>
        <taxon>Pezizomycotina</taxon>
        <taxon>Dothideomycetes</taxon>
        <taxon>Pleosporomycetidae</taxon>
        <taxon>Pleosporales</taxon>
        <taxon>Massarineae</taxon>
        <taxon>Didymosphaeriaceae</taxon>
        <taxon>Bimuria</taxon>
    </lineage>
</organism>
<dbReference type="Proteomes" id="UP000800036">
    <property type="component" value="Unassembled WGS sequence"/>
</dbReference>